<feature type="compositionally biased region" description="Pro residues" evidence="1">
    <location>
        <begin position="73"/>
        <end position="95"/>
    </location>
</feature>
<protein>
    <recommendedName>
        <fullName evidence="2">JmjN domain-containing protein</fullName>
    </recommendedName>
</protein>
<accession>A0A6V7PYG9</accession>
<feature type="region of interest" description="Disordered" evidence="1">
    <location>
        <begin position="1"/>
        <end position="21"/>
    </location>
</feature>
<dbReference type="SMART" id="SM00545">
    <property type="entry name" value="JmjN"/>
    <property type="match status" value="1"/>
</dbReference>
<dbReference type="InterPro" id="IPR003349">
    <property type="entry name" value="JmjN"/>
</dbReference>
<sequence length="121" mass="13433">MSDPEIPSWLRSLPRAPEYRPTETEFADPIAFISRIEREAAAFGICKVIPPLPKPSKRFVLANLNRSLSKSPTSPPPPPPPHRLAAPFPGPPPPPPHREAVPIPPPPPPPPPLRLRRRVHY</sequence>
<dbReference type="Gene3D" id="2.60.120.650">
    <property type="entry name" value="Cupin"/>
    <property type="match status" value="1"/>
</dbReference>
<dbReference type="PROSITE" id="PS51183">
    <property type="entry name" value="JMJN"/>
    <property type="match status" value="1"/>
</dbReference>
<dbReference type="GO" id="GO:0034647">
    <property type="term" value="F:histone H3K4me/H3K4me2/H3K4me3 demethylase activity"/>
    <property type="evidence" value="ECO:0007669"/>
    <property type="project" value="TreeGrafter"/>
</dbReference>
<dbReference type="GO" id="GO:0000785">
    <property type="term" value="C:chromatin"/>
    <property type="evidence" value="ECO:0007669"/>
    <property type="project" value="TreeGrafter"/>
</dbReference>
<dbReference type="PANTHER" id="PTHR10694:SF45">
    <property type="entry name" value="LYSINE-SPECIFIC DEMETHYLASE ELF6"/>
    <property type="match status" value="1"/>
</dbReference>
<name>A0A6V7PYG9_ANACO</name>
<reference evidence="3" key="1">
    <citation type="submission" date="2020-07" db="EMBL/GenBank/DDBJ databases">
        <authorList>
            <person name="Lin J."/>
        </authorList>
    </citation>
    <scope>NUCLEOTIDE SEQUENCE</scope>
</reference>
<dbReference type="GO" id="GO:0010468">
    <property type="term" value="P:regulation of gene expression"/>
    <property type="evidence" value="ECO:0007669"/>
    <property type="project" value="TreeGrafter"/>
</dbReference>
<feature type="domain" description="JmjN" evidence="2">
    <location>
        <begin position="16"/>
        <end position="57"/>
    </location>
</feature>
<dbReference type="EMBL" id="LR862153">
    <property type="protein sequence ID" value="CAD1835795.1"/>
    <property type="molecule type" value="Genomic_DNA"/>
</dbReference>
<gene>
    <name evidence="3" type="ORF">CB5_LOCUS19006</name>
</gene>
<evidence type="ECO:0000256" key="1">
    <source>
        <dbReference type="SAM" id="MobiDB-lite"/>
    </source>
</evidence>
<dbReference type="AlphaFoldDB" id="A0A6V7PYG9"/>
<dbReference type="GO" id="GO:0005634">
    <property type="term" value="C:nucleus"/>
    <property type="evidence" value="ECO:0007669"/>
    <property type="project" value="TreeGrafter"/>
</dbReference>
<evidence type="ECO:0000313" key="3">
    <source>
        <dbReference type="EMBL" id="CAD1835795.1"/>
    </source>
</evidence>
<organism evidence="3">
    <name type="scientific">Ananas comosus var. bracteatus</name>
    <name type="common">red pineapple</name>
    <dbReference type="NCBI Taxonomy" id="296719"/>
    <lineage>
        <taxon>Eukaryota</taxon>
        <taxon>Viridiplantae</taxon>
        <taxon>Streptophyta</taxon>
        <taxon>Embryophyta</taxon>
        <taxon>Tracheophyta</taxon>
        <taxon>Spermatophyta</taxon>
        <taxon>Magnoliopsida</taxon>
        <taxon>Liliopsida</taxon>
        <taxon>Poales</taxon>
        <taxon>Bromeliaceae</taxon>
        <taxon>Bromelioideae</taxon>
        <taxon>Ananas</taxon>
    </lineage>
</organism>
<evidence type="ECO:0000259" key="2">
    <source>
        <dbReference type="PROSITE" id="PS51183"/>
    </source>
</evidence>
<dbReference type="PANTHER" id="PTHR10694">
    <property type="entry name" value="LYSINE-SPECIFIC DEMETHYLASE"/>
    <property type="match status" value="1"/>
</dbReference>
<feature type="compositionally biased region" description="Pro residues" evidence="1">
    <location>
        <begin position="102"/>
        <end position="113"/>
    </location>
</feature>
<dbReference type="Pfam" id="PF02375">
    <property type="entry name" value="JmjN"/>
    <property type="match status" value="1"/>
</dbReference>
<proteinExistence type="predicted"/>
<feature type="region of interest" description="Disordered" evidence="1">
    <location>
        <begin position="63"/>
        <end position="121"/>
    </location>
</feature>